<keyword evidence="5 6" id="KW-0472">Membrane</keyword>
<reference evidence="7" key="1">
    <citation type="journal article" date="2020" name="ISME J.">
        <title>Gammaproteobacteria mediating utilization of methyl-, sulfur- and petroleum organic compounds in deep ocean hydrothermal plumes.</title>
        <authorList>
            <person name="Zhou Z."/>
            <person name="Liu Y."/>
            <person name="Pan J."/>
            <person name="Cron B.R."/>
            <person name="Toner B.M."/>
            <person name="Anantharaman K."/>
            <person name="Breier J.A."/>
            <person name="Dick G.J."/>
            <person name="Li M."/>
        </authorList>
    </citation>
    <scope>NUCLEOTIDE SEQUENCE</scope>
    <source>
        <strain evidence="7">SZUA-1385</strain>
    </source>
</reference>
<protein>
    <submittedName>
        <fullName evidence="7">Cobalt ECF transporter T component CbiQ</fullName>
    </submittedName>
</protein>
<dbReference type="GO" id="GO:0005886">
    <property type="term" value="C:plasma membrane"/>
    <property type="evidence" value="ECO:0007669"/>
    <property type="project" value="UniProtKB-ARBA"/>
</dbReference>
<dbReference type="CDD" id="cd16914">
    <property type="entry name" value="EcfT"/>
    <property type="match status" value="1"/>
</dbReference>
<dbReference type="Pfam" id="PF02361">
    <property type="entry name" value="CbiQ"/>
    <property type="match status" value="1"/>
</dbReference>
<accession>A0A832YSE1</accession>
<dbReference type="InterPro" id="IPR003339">
    <property type="entry name" value="ABC/ECF_trnsptr_transmembrane"/>
</dbReference>
<evidence type="ECO:0000256" key="6">
    <source>
        <dbReference type="SAM" id="Phobius"/>
    </source>
</evidence>
<dbReference type="PANTHER" id="PTHR34857">
    <property type="entry name" value="SLL0384 PROTEIN"/>
    <property type="match status" value="1"/>
</dbReference>
<feature type="transmembrane region" description="Helical" evidence="6">
    <location>
        <begin position="77"/>
        <end position="94"/>
    </location>
</feature>
<feature type="transmembrane region" description="Helical" evidence="6">
    <location>
        <begin position="122"/>
        <end position="142"/>
    </location>
</feature>
<dbReference type="Proteomes" id="UP000605144">
    <property type="component" value="Unassembled WGS sequence"/>
</dbReference>
<dbReference type="AlphaFoldDB" id="A0A832YSE1"/>
<evidence type="ECO:0000256" key="2">
    <source>
        <dbReference type="ARBA" id="ARBA00022475"/>
    </source>
</evidence>
<dbReference type="InterPro" id="IPR051611">
    <property type="entry name" value="ECF_transporter_component"/>
</dbReference>
<keyword evidence="2" id="KW-1003">Cell membrane</keyword>
<gene>
    <name evidence="7" type="ORF">EYG76_03425</name>
</gene>
<evidence type="ECO:0000256" key="4">
    <source>
        <dbReference type="ARBA" id="ARBA00022989"/>
    </source>
</evidence>
<feature type="transmembrane region" description="Helical" evidence="6">
    <location>
        <begin position="37"/>
        <end position="56"/>
    </location>
</feature>
<dbReference type="PANTHER" id="PTHR34857:SF2">
    <property type="entry name" value="SLL0384 PROTEIN"/>
    <property type="match status" value="1"/>
</dbReference>
<organism evidence="7 8">
    <name type="scientific">Methanothermococcus okinawensis</name>
    <dbReference type="NCBI Taxonomy" id="155863"/>
    <lineage>
        <taxon>Archaea</taxon>
        <taxon>Methanobacteriati</taxon>
        <taxon>Methanobacteriota</taxon>
        <taxon>Methanomada group</taxon>
        <taxon>Methanococci</taxon>
        <taxon>Methanococcales</taxon>
        <taxon>Methanococcaceae</taxon>
        <taxon>Methanothermococcus</taxon>
    </lineage>
</organism>
<keyword evidence="4 6" id="KW-1133">Transmembrane helix</keyword>
<feature type="non-terminal residue" evidence="7">
    <location>
        <position position="1"/>
    </location>
</feature>
<evidence type="ECO:0000313" key="8">
    <source>
        <dbReference type="Proteomes" id="UP000605144"/>
    </source>
</evidence>
<sequence length="144" mass="16460">LLFLKFLVSITSIVFLSSTTPMYKVILAGRKLGLPNIMSVLLGLMIRYLFIMYDMVESTIRAQKSRALNRKNLSYKQILNIFGYSVGSVFIRAYEQGERTYLAMASRGYSENSNIHYNVENINANEVILLTITIILFIFLIVSQ</sequence>
<keyword evidence="3 6" id="KW-0812">Transmembrane</keyword>
<dbReference type="EMBL" id="DQSV01000068">
    <property type="protein sequence ID" value="HIP17338.1"/>
    <property type="molecule type" value="Genomic_DNA"/>
</dbReference>
<evidence type="ECO:0000256" key="5">
    <source>
        <dbReference type="ARBA" id="ARBA00023136"/>
    </source>
</evidence>
<evidence type="ECO:0000256" key="3">
    <source>
        <dbReference type="ARBA" id="ARBA00022692"/>
    </source>
</evidence>
<name>A0A832YSE1_9EURY</name>
<evidence type="ECO:0000256" key="1">
    <source>
        <dbReference type="ARBA" id="ARBA00004141"/>
    </source>
</evidence>
<evidence type="ECO:0000313" key="7">
    <source>
        <dbReference type="EMBL" id="HIP17338.1"/>
    </source>
</evidence>
<comment type="caution">
    <text evidence="7">The sequence shown here is derived from an EMBL/GenBank/DDBJ whole genome shotgun (WGS) entry which is preliminary data.</text>
</comment>
<proteinExistence type="predicted"/>
<comment type="subcellular location">
    <subcellularLocation>
        <location evidence="1">Membrane</location>
        <topology evidence="1">Multi-pass membrane protein</topology>
    </subcellularLocation>
</comment>